<evidence type="ECO:0000256" key="2">
    <source>
        <dbReference type="ARBA" id="ARBA00022801"/>
    </source>
</evidence>
<reference evidence="7 8" key="1">
    <citation type="journal article" date="2003" name="Proc. Natl. Acad. Sci. U.S.A.">
        <title>Genome sequence of the cyanobacterium Prochlorococcus marinus SS120, a nearly minimal oxyphototrophic genome.</title>
        <authorList>
            <person name="Dufresne A."/>
            <person name="Salanoubat M."/>
            <person name="Partensky F."/>
            <person name="Artiguenave F."/>
            <person name="Axmann I.M."/>
            <person name="Barbe V."/>
            <person name="Duprat S."/>
            <person name="Galperin M.Y."/>
            <person name="Koonin E.V."/>
            <person name="Le Gall F."/>
            <person name="Makarova K.S."/>
            <person name="Ostrowski M."/>
            <person name="Oztas S."/>
            <person name="Robert C."/>
            <person name="Rogozin I.B."/>
            <person name="Scanlan D.J."/>
            <person name="Tandeau de Marsac N."/>
            <person name="Weissenbach J."/>
            <person name="Wincker P."/>
            <person name="Wolf Y.I."/>
            <person name="Hess W.R."/>
        </authorList>
    </citation>
    <scope>NUCLEOTIDE SEQUENCE [LARGE SCALE GENOMIC DNA]</scope>
    <source>
        <strain evidence="8">SARG / CCMP1375 / SS120</strain>
    </source>
</reference>
<evidence type="ECO:0000256" key="3">
    <source>
        <dbReference type="ARBA" id="ARBA00022806"/>
    </source>
</evidence>
<evidence type="ECO:0000256" key="4">
    <source>
        <dbReference type="ARBA" id="ARBA00022840"/>
    </source>
</evidence>
<keyword evidence="8" id="KW-1185">Reference proteome</keyword>
<dbReference type="PANTHER" id="PTHR43788">
    <property type="entry name" value="DNA2/NAM7 HELICASE FAMILY MEMBER"/>
    <property type="match status" value="1"/>
</dbReference>
<dbReference type="InterPro" id="IPR027417">
    <property type="entry name" value="P-loop_NTPase"/>
</dbReference>
<name>Q7VCY3_PROMA</name>
<dbReference type="InterPro" id="IPR041679">
    <property type="entry name" value="DNA2/NAM7-like_C"/>
</dbReference>
<dbReference type="eggNOG" id="COG1112">
    <property type="taxonomic scope" value="Bacteria"/>
</dbReference>
<dbReference type="InterPro" id="IPR047187">
    <property type="entry name" value="SF1_C_Upf1"/>
</dbReference>
<feature type="domain" description="DNA2/NAM7 helicase-like C-terminal" evidence="5">
    <location>
        <begin position="976"/>
        <end position="1157"/>
    </location>
</feature>
<keyword evidence="2" id="KW-0378">Hydrolase</keyword>
<dbReference type="InterPro" id="IPR038720">
    <property type="entry name" value="YprB_RNase_H-like_dom"/>
</dbReference>
<dbReference type="STRING" id="167539.Pro_0607"/>
<keyword evidence="4" id="KW-0067">ATP-binding</keyword>
<dbReference type="CDD" id="cd18808">
    <property type="entry name" value="SF1_C_Upf1"/>
    <property type="match status" value="1"/>
</dbReference>
<dbReference type="OrthoDB" id="9757917at2"/>
<dbReference type="EMBL" id="AE017126">
    <property type="protein sequence ID" value="AAP99651.1"/>
    <property type="molecule type" value="Genomic_DNA"/>
</dbReference>
<dbReference type="eggNOG" id="COG2251">
    <property type="taxonomic scope" value="Bacteria"/>
</dbReference>
<dbReference type="SUPFAM" id="SSF52540">
    <property type="entry name" value="P-loop containing nucleoside triphosphate hydrolases"/>
    <property type="match status" value="1"/>
</dbReference>
<dbReference type="InterPro" id="IPR012337">
    <property type="entry name" value="RNaseH-like_sf"/>
</dbReference>
<dbReference type="HOGENOM" id="CLU_008884_0_0_3"/>
<dbReference type="Proteomes" id="UP000001420">
    <property type="component" value="Chromosome"/>
</dbReference>
<evidence type="ECO:0000259" key="5">
    <source>
        <dbReference type="Pfam" id="PF13087"/>
    </source>
</evidence>
<dbReference type="CDD" id="cd17934">
    <property type="entry name" value="DEXXQc_Upf1-like"/>
    <property type="match status" value="1"/>
</dbReference>
<keyword evidence="3 7" id="KW-0347">Helicase</keyword>
<dbReference type="EnsemblBacteria" id="AAP99651">
    <property type="protein sequence ID" value="AAP99651"/>
    <property type="gene ID" value="Pro_0607"/>
</dbReference>
<dbReference type="InterPro" id="IPR019993">
    <property type="entry name" value="RecB_nuclease_TM0106_put"/>
</dbReference>
<dbReference type="NCBIfam" id="TIGR03491">
    <property type="entry name" value="TM0106 family RecB-like putative nuclease"/>
    <property type="match status" value="1"/>
</dbReference>
<dbReference type="PANTHER" id="PTHR43788:SF8">
    <property type="entry name" value="DNA-BINDING PROTEIN SMUBP-2"/>
    <property type="match status" value="1"/>
</dbReference>
<evidence type="ECO:0000313" key="8">
    <source>
        <dbReference type="Proteomes" id="UP000001420"/>
    </source>
</evidence>
<dbReference type="Pfam" id="PF13087">
    <property type="entry name" value="AAA_12"/>
    <property type="match status" value="1"/>
</dbReference>
<protein>
    <submittedName>
        <fullName evidence="7">Superfamily I DNA/RNA helicase</fullName>
    </submittedName>
</protein>
<dbReference type="KEGG" id="pma:Pro_0607"/>
<dbReference type="AlphaFoldDB" id="Q7VCY3"/>
<accession>Q7VCY3</accession>
<feature type="domain" description="YprB ribonuclease H-like" evidence="6">
    <location>
        <begin position="325"/>
        <end position="513"/>
    </location>
</feature>
<organism evidence="7 8">
    <name type="scientific">Prochlorococcus marinus (strain SARG / CCMP1375 / SS120)</name>
    <dbReference type="NCBI Taxonomy" id="167539"/>
    <lineage>
        <taxon>Bacteria</taxon>
        <taxon>Bacillati</taxon>
        <taxon>Cyanobacteriota</taxon>
        <taxon>Cyanophyceae</taxon>
        <taxon>Synechococcales</taxon>
        <taxon>Prochlorococcaceae</taxon>
        <taxon>Prochlorococcus</taxon>
    </lineage>
</organism>
<dbReference type="SUPFAM" id="SSF53098">
    <property type="entry name" value="Ribonuclease H-like"/>
    <property type="match status" value="1"/>
</dbReference>
<keyword evidence="1" id="KW-0547">Nucleotide-binding</keyword>
<dbReference type="GO" id="GO:0043139">
    <property type="term" value="F:5'-3' DNA helicase activity"/>
    <property type="evidence" value="ECO:0007669"/>
    <property type="project" value="TreeGrafter"/>
</dbReference>
<gene>
    <name evidence="7" type="ordered locus">Pro_0607</name>
</gene>
<dbReference type="InterPro" id="IPR050534">
    <property type="entry name" value="Coronavir_polyprotein_1ab"/>
</dbReference>
<evidence type="ECO:0000256" key="1">
    <source>
        <dbReference type="ARBA" id="ARBA00022741"/>
    </source>
</evidence>
<dbReference type="GO" id="GO:0016787">
    <property type="term" value="F:hydrolase activity"/>
    <property type="evidence" value="ECO:0007669"/>
    <property type="project" value="UniProtKB-KW"/>
</dbReference>
<proteinExistence type="predicted"/>
<dbReference type="PATRIC" id="fig|167539.5.peg.623"/>
<evidence type="ECO:0000259" key="6">
    <source>
        <dbReference type="Pfam" id="PF13482"/>
    </source>
</evidence>
<dbReference type="Gene3D" id="3.40.50.300">
    <property type="entry name" value="P-loop containing nucleotide triphosphate hydrolases"/>
    <property type="match status" value="2"/>
</dbReference>
<evidence type="ECO:0000313" key="7">
    <source>
        <dbReference type="EMBL" id="AAP99651.1"/>
    </source>
</evidence>
<dbReference type="Pfam" id="PF13482">
    <property type="entry name" value="RNase_H_2"/>
    <property type="match status" value="1"/>
</dbReference>
<dbReference type="Pfam" id="PF13604">
    <property type="entry name" value="AAA_30"/>
    <property type="match status" value="1"/>
</dbReference>
<dbReference type="GO" id="GO:0005524">
    <property type="term" value="F:ATP binding"/>
    <property type="evidence" value="ECO:0007669"/>
    <property type="project" value="UniProtKB-KW"/>
</dbReference>
<sequence length="1185" mass="134941">MKRQITPTQLALFSRSPVIGAWWEELNKIDPESAPKPQPDSLDKLLIDFGHEHEKILINDLIAQGYRVNVKWVKGKMTSLNFQETLDAMHNGDDYIYQACLQNDELRGSVDLLQRIDKSSKLGPWSYIPIECKLSSHPKPIYLVQGCAYCELLEPILGTRPQHFKLYLGGKKFEKGADGFLVNDYWMWYRRLRDRYRKFLDTFDSNKQPEHAPGDHGHWSSFIEEELVKKRDLILVAGMRQSQREKLIKAGISTIEQLANKVANKSNTTTIPDLDENMFIRLKEQAEIQTSPMGEGGRPPYKVRPLDEQTKGLEMLPEGDTGDIWFDMEGYPNPLTGKKLEYLFGACYKNNEDKVEFFPLWAHDEIQEEKAFNDFIEWVKNRRIAYPKLHVYHYANYEKAALGNLALKYKDHQPLWEEWLREELFVDLYPIVRNGILLGAPSYSIKKVEKLYLGDRNEEISTAVDSVVQYAEWLKSGEAKLTGDSISSSERLQNLQDYNEKDCESTKQLQDFLIDRQREMLISPRLNKFSNLEEEVLNKKLRDLELIAKKMRKEVSDPNNDQHLKGSDGLSFKHQKLVSYLIEFHETEGKVEWWEFFNRRDQTTSDERYYDTEIIANARKIGKKTIKKSEGYIYEFKAEQPLKLSNKPGLNMSFSLAEFRKKKERLISKDKLGTNNNEDKKKIFSLVGNFCENDPTKIVLKVGAKKKEYLDEMGFKELPSHCDLILFPRQIYQYMLPDLVRQAKAWVEVKKPFSKAMVHLLEKRKIPELIKLNQQICNTPDKVATLLTDFLSTAKGIALSLQGPPGTGKTTVTGELIARLVKEGKRIAVSSQTHEAINNLLKCVDEKAESLAVNPFIVKISSGTSKKSDKRSLKGTKIQSISQKAFNSEHTVLGATVFSLVKECFSEEPFDLLVVDEAGQVSLSNLLFMSQCARNILLVGDQNQLSQPNRAAHPENSDLSCLDYMMGDEKIVPTDRGVFLATSWRMPPSLTSVVSELFYQGELQSCISKSENKILWEGLQQGLSFEPVEHSSNSSESKEEIDRIEQLVNQLLGCSYQLVQQNSEGTSLLQGIIGRDEILITAPYNLQVNRLERRLSSKARIGTVDRFQGQQAPISIHSLTASDAENAPRGIGFVLDPDRLNVAISRAQCLSIVVGSPSLATGIAGTVEGVMQLNRLCRIMDTATK</sequence>